<evidence type="ECO:0000313" key="1">
    <source>
        <dbReference type="EMBL" id="KAJ8676335.1"/>
    </source>
</evidence>
<evidence type="ECO:0000313" key="2">
    <source>
        <dbReference type="Proteomes" id="UP001239111"/>
    </source>
</evidence>
<name>A0ACC2P3K1_9HYME</name>
<protein>
    <submittedName>
        <fullName evidence="1">Uncharacterized protein</fullName>
    </submittedName>
</protein>
<proteinExistence type="predicted"/>
<keyword evidence="2" id="KW-1185">Reference proteome</keyword>
<dbReference type="Proteomes" id="UP001239111">
    <property type="component" value="Chromosome 2"/>
</dbReference>
<reference evidence="1" key="1">
    <citation type="submission" date="2023-04" db="EMBL/GenBank/DDBJ databases">
        <title>A chromosome-level genome assembly of the parasitoid wasp Eretmocerus hayati.</title>
        <authorList>
            <person name="Zhong Y."/>
            <person name="Liu S."/>
            <person name="Liu Y."/>
        </authorList>
    </citation>
    <scope>NUCLEOTIDE SEQUENCE</scope>
    <source>
        <strain evidence="1">ZJU_SS_LIU_2023</strain>
    </source>
</reference>
<comment type="caution">
    <text evidence="1">The sequence shown here is derived from an EMBL/GenBank/DDBJ whole genome shotgun (WGS) entry which is preliminary data.</text>
</comment>
<dbReference type="EMBL" id="CM056742">
    <property type="protein sequence ID" value="KAJ8676335.1"/>
    <property type="molecule type" value="Genomic_DNA"/>
</dbReference>
<organism evidence="1 2">
    <name type="scientific">Eretmocerus hayati</name>
    <dbReference type="NCBI Taxonomy" id="131215"/>
    <lineage>
        <taxon>Eukaryota</taxon>
        <taxon>Metazoa</taxon>
        <taxon>Ecdysozoa</taxon>
        <taxon>Arthropoda</taxon>
        <taxon>Hexapoda</taxon>
        <taxon>Insecta</taxon>
        <taxon>Pterygota</taxon>
        <taxon>Neoptera</taxon>
        <taxon>Endopterygota</taxon>
        <taxon>Hymenoptera</taxon>
        <taxon>Apocrita</taxon>
        <taxon>Proctotrupomorpha</taxon>
        <taxon>Chalcidoidea</taxon>
        <taxon>Aphelinidae</taxon>
        <taxon>Aphelininae</taxon>
        <taxon>Eretmocerus</taxon>
    </lineage>
</organism>
<accession>A0ACC2P3K1</accession>
<sequence length="179" mass="20289">MGRNFGEKKKKRGKSFHKTSKPKVLDQMDEQTDQDIPTVQQEAAPYRKAITMHVPPNQDDEESQSAAISGIDEEDCNGVATPEIQQFDSEQQITPSQRRPREDIAALLDAYQPLYESSRNSEIDEFALRFRRDFVAMLSQDKEIAIMSLAQTARDVLTDPAKADIRGSMAYLIHSLFKP</sequence>
<gene>
    <name evidence="1" type="ORF">QAD02_012122</name>
</gene>